<evidence type="ECO:0000313" key="10">
    <source>
        <dbReference type="EMBL" id="ROR97069.1"/>
    </source>
</evidence>
<dbReference type="Proteomes" id="UP000275356">
    <property type="component" value="Unassembled WGS sequence"/>
</dbReference>
<feature type="transmembrane region" description="Helical" evidence="8">
    <location>
        <begin position="100"/>
        <end position="133"/>
    </location>
</feature>
<evidence type="ECO:0000256" key="8">
    <source>
        <dbReference type="SAM" id="Phobius"/>
    </source>
</evidence>
<feature type="transmembrane region" description="Helical" evidence="8">
    <location>
        <begin position="321"/>
        <end position="339"/>
    </location>
</feature>
<dbReference type="Pfam" id="PF05977">
    <property type="entry name" value="MFS_3"/>
    <property type="match status" value="1"/>
</dbReference>
<keyword evidence="5 8" id="KW-1133">Transmembrane helix</keyword>
<dbReference type="OrthoDB" id="9815525at2"/>
<evidence type="ECO:0000256" key="7">
    <source>
        <dbReference type="SAM" id="MobiDB-lite"/>
    </source>
</evidence>
<dbReference type="EMBL" id="RKHQ01000001">
    <property type="protein sequence ID" value="ROR97069.1"/>
    <property type="molecule type" value="Genomic_DNA"/>
</dbReference>
<dbReference type="InterPro" id="IPR010290">
    <property type="entry name" value="TM_effector"/>
</dbReference>
<comment type="caution">
    <text evidence="10">The sequence shown here is derived from an EMBL/GenBank/DDBJ whole genome shotgun (WGS) entry which is preliminary data.</text>
</comment>
<name>A0A3N2DB86_9MICO</name>
<evidence type="ECO:0000256" key="3">
    <source>
        <dbReference type="ARBA" id="ARBA00022475"/>
    </source>
</evidence>
<accession>A0A3N2DB86</accession>
<dbReference type="PROSITE" id="PS50850">
    <property type="entry name" value="MFS"/>
    <property type="match status" value="1"/>
</dbReference>
<evidence type="ECO:0000256" key="1">
    <source>
        <dbReference type="ARBA" id="ARBA00004651"/>
    </source>
</evidence>
<evidence type="ECO:0000256" key="5">
    <source>
        <dbReference type="ARBA" id="ARBA00022989"/>
    </source>
</evidence>
<feature type="transmembrane region" description="Helical" evidence="8">
    <location>
        <begin position="65"/>
        <end position="88"/>
    </location>
</feature>
<dbReference type="CDD" id="cd06173">
    <property type="entry name" value="MFS_MefA_like"/>
    <property type="match status" value="1"/>
</dbReference>
<dbReference type="GO" id="GO:0005886">
    <property type="term" value="C:plasma membrane"/>
    <property type="evidence" value="ECO:0007669"/>
    <property type="project" value="UniProtKB-SubCell"/>
</dbReference>
<keyword evidence="3" id="KW-1003">Cell membrane</keyword>
<dbReference type="SUPFAM" id="SSF103473">
    <property type="entry name" value="MFS general substrate transporter"/>
    <property type="match status" value="1"/>
</dbReference>
<proteinExistence type="predicted"/>
<keyword evidence="4 8" id="KW-0812">Transmembrane</keyword>
<feature type="transmembrane region" description="Helical" evidence="8">
    <location>
        <begin position="410"/>
        <end position="431"/>
    </location>
</feature>
<evidence type="ECO:0000256" key="4">
    <source>
        <dbReference type="ARBA" id="ARBA00022692"/>
    </source>
</evidence>
<feature type="domain" description="Major facilitator superfamily (MFS) profile" evidence="9">
    <location>
        <begin position="29"/>
        <end position="435"/>
    </location>
</feature>
<feature type="transmembrane region" description="Helical" evidence="8">
    <location>
        <begin position="345"/>
        <end position="368"/>
    </location>
</feature>
<feature type="transmembrane region" description="Helical" evidence="8">
    <location>
        <begin position="180"/>
        <end position="208"/>
    </location>
</feature>
<feature type="region of interest" description="Disordered" evidence="7">
    <location>
        <begin position="1"/>
        <end position="27"/>
    </location>
</feature>
<feature type="transmembrane region" description="Helical" evidence="8">
    <location>
        <begin position="38"/>
        <end position="59"/>
    </location>
</feature>
<feature type="transmembrane region" description="Helical" evidence="8">
    <location>
        <begin position="388"/>
        <end position="404"/>
    </location>
</feature>
<evidence type="ECO:0000256" key="2">
    <source>
        <dbReference type="ARBA" id="ARBA00022448"/>
    </source>
</evidence>
<protein>
    <submittedName>
        <fullName evidence="10">Putative MFS family arabinose efflux permease</fullName>
    </submittedName>
</protein>
<comment type="subcellular location">
    <subcellularLocation>
        <location evidence="1">Cell membrane</location>
        <topology evidence="1">Multi-pass membrane protein</topology>
    </subcellularLocation>
</comment>
<dbReference type="InterPro" id="IPR020846">
    <property type="entry name" value="MFS_dom"/>
</dbReference>
<feature type="transmembrane region" description="Helical" evidence="8">
    <location>
        <begin position="263"/>
        <end position="281"/>
    </location>
</feature>
<dbReference type="PANTHER" id="PTHR23513:SF6">
    <property type="entry name" value="MAJOR FACILITATOR SUPERFAMILY ASSOCIATED DOMAIN-CONTAINING PROTEIN"/>
    <property type="match status" value="1"/>
</dbReference>
<evidence type="ECO:0000256" key="6">
    <source>
        <dbReference type="ARBA" id="ARBA00023136"/>
    </source>
</evidence>
<keyword evidence="2" id="KW-0813">Transport</keyword>
<keyword evidence="6 8" id="KW-0472">Membrane</keyword>
<dbReference type="InterPro" id="IPR036259">
    <property type="entry name" value="MFS_trans_sf"/>
</dbReference>
<evidence type="ECO:0000313" key="11">
    <source>
        <dbReference type="Proteomes" id="UP000275356"/>
    </source>
</evidence>
<dbReference type="PANTHER" id="PTHR23513">
    <property type="entry name" value="INTEGRAL MEMBRANE EFFLUX PROTEIN-RELATED"/>
    <property type="match status" value="1"/>
</dbReference>
<dbReference type="AlphaFoldDB" id="A0A3N2DB86"/>
<feature type="transmembrane region" description="Helical" evidence="8">
    <location>
        <begin position="293"/>
        <end position="314"/>
    </location>
</feature>
<reference evidence="10 11" key="1">
    <citation type="submission" date="2018-11" db="EMBL/GenBank/DDBJ databases">
        <title>Sequencing the genomes of 1000 actinobacteria strains.</title>
        <authorList>
            <person name="Klenk H.-P."/>
        </authorList>
    </citation>
    <scope>NUCLEOTIDE SEQUENCE [LARGE SCALE GENOMIC DNA]</scope>
    <source>
        <strain evidence="10 11">DSM 13521</strain>
    </source>
</reference>
<dbReference type="Gene3D" id="1.20.1250.20">
    <property type="entry name" value="MFS general substrate transporter like domains"/>
    <property type="match status" value="1"/>
</dbReference>
<sequence length="451" mass="45760">MSATHAARGSDAPATTSPPPSPRLPLGRPFAAQLTSTGLANLGDGLLGTLVPLLALGLTSSPAQISLLSAATWLPWLLFGLAAGVLIDRIDRRQAQITALVIRAGLLAGGAVLGGLGLLSMQLLVALTLAYGITEVVADLGATSIVPDLVPRDRLSTANGRIVAVQQVANGFLGAPLAGALVVVGAGVGLGSAAALAALAALVLLVGLRGSYRHAPAREDSPARPARPTRRSPLARPLAEVREGLSFLVHHPVVRPMVITSSVLNFASTGYFAVFILWVVGATSHVGLTEAQFPLLMLGFAAGAVGGSFLAPTVRNRFGELPTIVASLTLNSLLLLALIPVADGVLLAAVLALVGVLNSIGNVVSMALRQRIVPGELLGRVGGASRTLAYGLMPLGAIAGGLVAERWGLVATFVGAGVISFAACVYLALTVRPSMIDDAERSLGTGRPADG</sequence>
<dbReference type="RefSeq" id="WP_123739166.1">
    <property type="nucleotide sequence ID" value="NZ_RKHQ01000001.1"/>
</dbReference>
<organism evidence="10 11">
    <name type="scientific">Salana multivorans</name>
    <dbReference type="NCBI Taxonomy" id="120377"/>
    <lineage>
        <taxon>Bacteria</taxon>
        <taxon>Bacillati</taxon>
        <taxon>Actinomycetota</taxon>
        <taxon>Actinomycetes</taxon>
        <taxon>Micrococcales</taxon>
        <taxon>Beutenbergiaceae</taxon>
        <taxon>Salana</taxon>
    </lineage>
</organism>
<evidence type="ECO:0000259" key="9">
    <source>
        <dbReference type="PROSITE" id="PS50850"/>
    </source>
</evidence>
<gene>
    <name evidence="10" type="ORF">EDD28_1662</name>
</gene>
<dbReference type="GO" id="GO:0022857">
    <property type="term" value="F:transmembrane transporter activity"/>
    <property type="evidence" value="ECO:0007669"/>
    <property type="project" value="InterPro"/>
</dbReference>
<keyword evidence="11" id="KW-1185">Reference proteome</keyword>